<feature type="binding site" evidence="1">
    <location>
        <position position="52"/>
    </location>
    <ligand>
        <name>Mg(2+)</name>
        <dbReference type="ChEBI" id="CHEBI:18420"/>
        <label>1</label>
    </ligand>
</feature>
<dbReference type="PANTHER" id="PTHR16222:SF12">
    <property type="entry name" value="ADP-RIBOSYLGLYCOHYDROLASE-RELATED"/>
    <property type="match status" value="1"/>
</dbReference>
<keyword evidence="1" id="KW-0479">Metal-binding</keyword>
<proteinExistence type="predicted"/>
<comment type="caution">
    <text evidence="2">The sequence shown here is derived from an EMBL/GenBank/DDBJ whole genome shotgun (WGS) entry which is preliminary data.</text>
</comment>
<keyword evidence="1" id="KW-0460">Magnesium</keyword>
<reference evidence="2" key="1">
    <citation type="journal article" date="2014" name="Int. J. Syst. Evol. Microbiol.">
        <title>Complete genome sequence of Corynebacterium casei LMG S-19264T (=DSM 44701T), isolated from a smear-ripened cheese.</title>
        <authorList>
            <consortium name="US DOE Joint Genome Institute (JGI-PGF)"/>
            <person name="Walter F."/>
            <person name="Albersmeier A."/>
            <person name="Kalinowski J."/>
            <person name="Ruckert C."/>
        </authorList>
    </citation>
    <scope>NUCLEOTIDE SEQUENCE</scope>
    <source>
        <strain evidence="2">KCTC 12988</strain>
    </source>
</reference>
<dbReference type="RefSeq" id="WP_189568778.1">
    <property type="nucleotide sequence ID" value="NZ_JBHLZH010000011.1"/>
</dbReference>
<accession>A0A918TID6</accession>
<dbReference type="InterPro" id="IPR036705">
    <property type="entry name" value="Ribosyl_crysJ1_sf"/>
</dbReference>
<dbReference type="PANTHER" id="PTHR16222">
    <property type="entry name" value="ADP-RIBOSYLGLYCOHYDROLASE"/>
    <property type="match status" value="1"/>
</dbReference>
<protein>
    <submittedName>
        <fullName evidence="2">ADP-ribosylglycohydrolase</fullName>
    </submittedName>
</protein>
<dbReference type="InterPro" id="IPR050792">
    <property type="entry name" value="ADP-ribosylglycohydrolase"/>
</dbReference>
<name>A0A918TID6_9BACT</name>
<dbReference type="Gene3D" id="1.10.4080.10">
    <property type="entry name" value="ADP-ribosylation/Crystallin J1"/>
    <property type="match status" value="1"/>
</dbReference>
<feature type="binding site" evidence="1">
    <location>
        <position position="54"/>
    </location>
    <ligand>
        <name>Mg(2+)</name>
        <dbReference type="ChEBI" id="CHEBI:18420"/>
        <label>1</label>
    </ligand>
</feature>
<dbReference type="SUPFAM" id="SSF101478">
    <property type="entry name" value="ADP-ribosylglycohydrolase"/>
    <property type="match status" value="1"/>
</dbReference>
<dbReference type="Pfam" id="PF03747">
    <property type="entry name" value="ADP_ribosyl_GH"/>
    <property type="match status" value="1"/>
</dbReference>
<organism evidence="2 3">
    <name type="scientific">Roseibacillus persicicus</name>
    <dbReference type="NCBI Taxonomy" id="454148"/>
    <lineage>
        <taxon>Bacteria</taxon>
        <taxon>Pseudomonadati</taxon>
        <taxon>Verrucomicrobiota</taxon>
        <taxon>Verrucomicrobiia</taxon>
        <taxon>Verrucomicrobiales</taxon>
        <taxon>Verrucomicrobiaceae</taxon>
        <taxon>Roseibacillus</taxon>
    </lineage>
</organism>
<feature type="binding site" evidence="1">
    <location>
        <position position="53"/>
    </location>
    <ligand>
        <name>Mg(2+)</name>
        <dbReference type="ChEBI" id="CHEBI:18420"/>
        <label>1</label>
    </ligand>
</feature>
<evidence type="ECO:0000313" key="2">
    <source>
        <dbReference type="EMBL" id="GHC48481.1"/>
    </source>
</evidence>
<feature type="binding site" evidence="1">
    <location>
        <position position="264"/>
    </location>
    <ligand>
        <name>Mg(2+)</name>
        <dbReference type="ChEBI" id="CHEBI:18420"/>
        <label>1</label>
    </ligand>
</feature>
<gene>
    <name evidence="2" type="primary">draG</name>
    <name evidence="2" type="ORF">GCM10007100_12960</name>
</gene>
<dbReference type="AlphaFoldDB" id="A0A918TID6"/>
<dbReference type="EMBL" id="BMXI01000004">
    <property type="protein sequence ID" value="GHC48481.1"/>
    <property type="molecule type" value="Genomic_DNA"/>
</dbReference>
<reference evidence="2" key="2">
    <citation type="submission" date="2020-09" db="EMBL/GenBank/DDBJ databases">
        <authorList>
            <person name="Sun Q."/>
            <person name="Kim S."/>
        </authorList>
    </citation>
    <scope>NUCLEOTIDE SEQUENCE</scope>
    <source>
        <strain evidence="2">KCTC 12988</strain>
    </source>
</reference>
<feature type="binding site" evidence="1">
    <location>
        <position position="263"/>
    </location>
    <ligand>
        <name>Mg(2+)</name>
        <dbReference type="ChEBI" id="CHEBI:18420"/>
        <label>1</label>
    </ligand>
</feature>
<dbReference type="GO" id="GO:0046872">
    <property type="term" value="F:metal ion binding"/>
    <property type="evidence" value="ECO:0007669"/>
    <property type="project" value="UniProtKB-KW"/>
</dbReference>
<sequence>MNFTNKFRGCLLGLAVGDALGTTLEFRSPGTFTPLDDMVGGGPFSLLPGQWTDDTSMALCLAESLISCKGMDLADQCERYLDWWLRGSNSVTGECFDIGNTVRTALAAYRQSGDPRSGPTDNYSAGNGSIMRLAPVPLFYYSQTRVELLARCEESSLTTHGASESIWSCRILGALICQAMEGESKKEALAFDEELLAESVHGGELSPGLTAILSGSFRNSEPPHIQGTGYVVKSLEAALWAFAKADDFRHGALLAANLGDDADTTAAIYGQLAGAFWGESGIPTDWLAKLAWREKITSLSDQLQKASPNR</sequence>
<keyword evidence="3" id="KW-1185">Reference proteome</keyword>
<dbReference type="InterPro" id="IPR005502">
    <property type="entry name" value="Ribosyl_crysJ1"/>
</dbReference>
<dbReference type="Proteomes" id="UP000644507">
    <property type="component" value="Unassembled WGS sequence"/>
</dbReference>
<evidence type="ECO:0000313" key="3">
    <source>
        <dbReference type="Proteomes" id="UP000644507"/>
    </source>
</evidence>
<evidence type="ECO:0000256" key="1">
    <source>
        <dbReference type="PIRSR" id="PIRSR605502-1"/>
    </source>
</evidence>
<feature type="binding site" evidence="1">
    <location>
        <position position="261"/>
    </location>
    <ligand>
        <name>Mg(2+)</name>
        <dbReference type="ChEBI" id="CHEBI:18420"/>
        <label>1</label>
    </ligand>
</feature>
<comment type="cofactor">
    <cofactor evidence="1">
        <name>Mg(2+)</name>
        <dbReference type="ChEBI" id="CHEBI:18420"/>
    </cofactor>
    <text evidence="1">Binds 2 magnesium ions per subunit.</text>
</comment>